<dbReference type="EMBL" id="CP076643">
    <property type="protein sequence ID" value="QXO18380.1"/>
    <property type="molecule type" value="Genomic_DNA"/>
</dbReference>
<dbReference type="RefSeq" id="WP_168796936.1">
    <property type="nucleotide sequence ID" value="NZ_CP076643.1"/>
</dbReference>
<dbReference type="Proteomes" id="UP000694232">
    <property type="component" value="Chromosome 1"/>
</dbReference>
<feature type="compositionally biased region" description="Basic residues" evidence="1">
    <location>
        <begin position="1"/>
        <end position="10"/>
    </location>
</feature>
<proteinExistence type="predicted"/>
<gene>
    <name evidence="2" type="ORF">KNV97_08930</name>
</gene>
<feature type="compositionally biased region" description="Basic and acidic residues" evidence="1">
    <location>
        <begin position="11"/>
        <end position="33"/>
    </location>
</feature>
<sequence>MARPSKKTAPSKHDSSETEETPKKLSEHQTRRRIEDILEQREFDKQFEI</sequence>
<protein>
    <recommendedName>
        <fullName evidence="4">Adenosine deaminase</fullName>
    </recommendedName>
</protein>
<evidence type="ECO:0000256" key="1">
    <source>
        <dbReference type="SAM" id="MobiDB-lite"/>
    </source>
</evidence>
<reference evidence="2" key="1">
    <citation type="submission" date="2021-06" db="EMBL/GenBank/DDBJ databases">
        <title>Vibrio nov. sp., novel gut bacterium isolated from Yellow Sea oyster.</title>
        <authorList>
            <person name="Muhammad N."/>
            <person name="Nguyen T.H."/>
            <person name="Lee Y.-J."/>
            <person name="Ko J."/>
            <person name="Kim S.-G."/>
        </authorList>
    </citation>
    <scope>NUCLEOTIDE SEQUENCE</scope>
    <source>
        <strain evidence="2">OG9-811</strain>
    </source>
</reference>
<evidence type="ECO:0008006" key="4">
    <source>
        <dbReference type="Google" id="ProtNLM"/>
    </source>
</evidence>
<dbReference type="NCBIfam" id="NF046101">
    <property type="entry name" value="PA3496_fam"/>
    <property type="match status" value="1"/>
</dbReference>
<accession>A0A975UBA8</accession>
<name>A0A975UBA8_9VIBR</name>
<keyword evidence="3" id="KW-1185">Reference proteome</keyword>
<dbReference type="KEGG" id="vos:KNV97_08930"/>
<dbReference type="AlphaFoldDB" id="A0A975UBA8"/>
<evidence type="ECO:0000313" key="2">
    <source>
        <dbReference type="EMBL" id="QXO18380.1"/>
    </source>
</evidence>
<feature type="region of interest" description="Disordered" evidence="1">
    <location>
        <begin position="1"/>
        <end position="33"/>
    </location>
</feature>
<organism evidence="2 3">
    <name type="scientific">Vibrio ostreae</name>
    <dbReference type="NCBI Taxonomy" id="2841925"/>
    <lineage>
        <taxon>Bacteria</taxon>
        <taxon>Pseudomonadati</taxon>
        <taxon>Pseudomonadota</taxon>
        <taxon>Gammaproteobacteria</taxon>
        <taxon>Vibrionales</taxon>
        <taxon>Vibrionaceae</taxon>
        <taxon>Vibrio</taxon>
    </lineage>
</organism>
<evidence type="ECO:0000313" key="3">
    <source>
        <dbReference type="Proteomes" id="UP000694232"/>
    </source>
</evidence>
<dbReference type="InterPro" id="IPR058059">
    <property type="entry name" value="PA3496-like"/>
</dbReference>